<gene>
    <name evidence="2" type="ORF">B0T10DRAFT_575590</name>
</gene>
<feature type="region of interest" description="Disordered" evidence="1">
    <location>
        <begin position="211"/>
        <end position="232"/>
    </location>
</feature>
<evidence type="ECO:0000256" key="1">
    <source>
        <dbReference type="SAM" id="MobiDB-lite"/>
    </source>
</evidence>
<dbReference type="OrthoDB" id="10066232at2759"/>
<dbReference type="AlphaFoldDB" id="A0A9P8W0P5"/>
<name>A0A9P8W0P5_9HYPO</name>
<protein>
    <submittedName>
        <fullName evidence="2">Uncharacterized protein</fullName>
    </submittedName>
</protein>
<comment type="caution">
    <text evidence="2">The sequence shown here is derived from an EMBL/GenBank/DDBJ whole genome shotgun (WGS) entry which is preliminary data.</text>
</comment>
<dbReference type="InterPro" id="IPR043519">
    <property type="entry name" value="NT_sf"/>
</dbReference>
<reference evidence="2 3" key="1">
    <citation type="journal article" date="2021" name="Nat. Commun.">
        <title>Genetic determinants of endophytism in the Arabidopsis root mycobiome.</title>
        <authorList>
            <person name="Mesny F."/>
            <person name="Miyauchi S."/>
            <person name="Thiergart T."/>
            <person name="Pickel B."/>
            <person name="Atanasova L."/>
            <person name="Karlsson M."/>
            <person name="Huettel B."/>
            <person name="Barry K.W."/>
            <person name="Haridas S."/>
            <person name="Chen C."/>
            <person name="Bauer D."/>
            <person name="Andreopoulos W."/>
            <person name="Pangilinan J."/>
            <person name="LaButti K."/>
            <person name="Riley R."/>
            <person name="Lipzen A."/>
            <person name="Clum A."/>
            <person name="Drula E."/>
            <person name="Henrissat B."/>
            <person name="Kohler A."/>
            <person name="Grigoriev I.V."/>
            <person name="Martin F.M."/>
            <person name="Hacquard S."/>
        </authorList>
    </citation>
    <scope>NUCLEOTIDE SEQUENCE [LARGE SCALE GENOMIC DNA]</scope>
    <source>
        <strain evidence="2 3">MPI-CAGE-CH-0241</strain>
    </source>
</reference>
<organism evidence="2 3">
    <name type="scientific">Thelonectria olida</name>
    <dbReference type="NCBI Taxonomy" id="1576542"/>
    <lineage>
        <taxon>Eukaryota</taxon>
        <taxon>Fungi</taxon>
        <taxon>Dikarya</taxon>
        <taxon>Ascomycota</taxon>
        <taxon>Pezizomycotina</taxon>
        <taxon>Sordariomycetes</taxon>
        <taxon>Hypocreomycetidae</taxon>
        <taxon>Hypocreales</taxon>
        <taxon>Nectriaceae</taxon>
        <taxon>Thelonectria</taxon>
    </lineage>
</organism>
<keyword evidence="3" id="KW-1185">Reference proteome</keyword>
<evidence type="ECO:0000313" key="2">
    <source>
        <dbReference type="EMBL" id="KAH6887087.1"/>
    </source>
</evidence>
<proteinExistence type="predicted"/>
<dbReference type="SUPFAM" id="SSF81301">
    <property type="entry name" value="Nucleotidyltransferase"/>
    <property type="match status" value="1"/>
</dbReference>
<sequence length="232" mass="26317">MPADIYDEAQAAELERWSLSAPVRALGPVARYLSFLFQRYNVSFAFSGDFAAFLRGGRRGPQDVDLTVGTSMAHLEDILREEARVYFPQTHENNFVHFFVRNGREWDPDLLVAYEEPVRVTIIIEGHWGMPQGLPRGVEMLRSIPGGDPVPVINLSHHIVSILLVIEDNPDLPEWEEVLELENFVIEYLDNVAVLGELLEWYQRRWDIPSRTPSPPSLVSSEGALSEYGDSP</sequence>
<dbReference type="EMBL" id="JAGPYM010000015">
    <property type="protein sequence ID" value="KAH6887087.1"/>
    <property type="molecule type" value="Genomic_DNA"/>
</dbReference>
<dbReference type="Proteomes" id="UP000777438">
    <property type="component" value="Unassembled WGS sequence"/>
</dbReference>
<accession>A0A9P8W0P5</accession>
<evidence type="ECO:0000313" key="3">
    <source>
        <dbReference type="Proteomes" id="UP000777438"/>
    </source>
</evidence>